<evidence type="ECO:0000256" key="2">
    <source>
        <dbReference type="ARBA" id="ARBA00006929"/>
    </source>
</evidence>
<reference evidence="9 10" key="1">
    <citation type="submission" date="2019-03" db="EMBL/GenBank/DDBJ databases">
        <title>Genomic Encyclopedia of Type Strains, Phase IV (KMG-IV): sequencing the most valuable type-strain genomes for metagenomic binning, comparative biology and taxonomic classification.</title>
        <authorList>
            <person name="Goeker M."/>
        </authorList>
    </citation>
    <scope>NUCLEOTIDE SEQUENCE [LARGE SCALE GENOMIC DNA]</scope>
    <source>
        <strain evidence="9 10">DSM 101688</strain>
    </source>
</reference>
<dbReference type="GO" id="GO:0003774">
    <property type="term" value="F:cytoskeletal motor activity"/>
    <property type="evidence" value="ECO:0007669"/>
    <property type="project" value="InterPro"/>
</dbReference>
<evidence type="ECO:0000256" key="5">
    <source>
        <dbReference type="ARBA" id="ARBA00023143"/>
    </source>
</evidence>
<evidence type="ECO:0000256" key="6">
    <source>
        <dbReference type="ARBA" id="ARBA00023237"/>
    </source>
</evidence>
<dbReference type="HAMAP" id="MF_00415">
    <property type="entry name" value="FlgH"/>
    <property type="match status" value="1"/>
</dbReference>
<dbReference type="OrthoDB" id="9789227at2"/>
<keyword evidence="9" id="KW-0282">Flagellum</keyword>
<comment type="subcellular location">
    <subcellularLocation>
        <location evidence="7">Cell outer membrane</location>
        <topology evidence="7">Lipid-anchor</topology>
    </subcellularLocation>
    <subcellularLocation>
        <location evidence="7">Bacterial flagellum basal body</location>
    </subcellularLocation>
</comment>
<keyword evidence="4 7" id="KW-0472">Membrane</keyword>
<accession>A0A4R3JBK3</accession>
<sequence length="260" mass="28279">MKRIFPSPLARRAAPLVRATVIIAALGALQACNTLTRLSEVGDGPKLSQITNPKAMPGYRPVSLPMPKGEILPNNPNSLWRSGATAFFKDDRAKKVGDILTVKLSLDDKASLANKTTRARNDKESANVTNLLGLEGKFSQILPKGVNPAAMLNAGNNHTTSGDGKIDRSEKINLTFAAVVTQILPNGALVILGRQELMVNSELRELRLSGVVRPEDIESDNTITNDRIAEMRVAYGGRGSLSNLQQPRWGMQLWDILFPF</sequence>
<name>A0A4R3JBK3_9PROT</name>
<keyword evidence="3 7" id="KW-0732">Signal</keyword>
<dbReference type="PANTHER" id="PTHR34933">
    <property type="entry name" value="FLAGELLAR L-RING PROTEIN"/>
    <property type="match status" value="1"/>
</dbReference>
<dbReference type="PANTHER" id="PTHR34933:SF1">
    <property type="entry name" value="FLAGELLAR L-RING PROTEIN"/>
    <property type="match status" value="1"/>
</dbReference>
<evidence type="ECO:0000256" key="7">
    <source>
        <dbReference type="HAMAP-Rule" id="MF_00415"/>
    </source>
</evidence>
<comment type="caution">
    <text evidence="9">The sequence shown here is derived from an EMBL/GenBank/DDBJ whole genome shotgun (WGS) entry which is preliminary data.</text>
</comment>
<evidence type="ECO:0000313" key="10">
    <source>
        <dbReference type="Proteomes" id="UP000295304"/>
    </source>
</evidence>
<evidence type="ECO:0000313" key="9">
    <source>
        <dbReference type="EMBL" id="TCS63014.1"/>
    </source>
</evidence>
<dbReference type="AlphaFoldDB" id="A0A4R3JBK3"/>
<dbReference type="GO" id="GO:0071973">
    <property type="term" value="P:bacterial-type flagellum-dependent cell motility"/>
    <property type="evidence" value="ECO:0007669"/>
    <property type="project" value="InterPro"/>
</dbReference>
<protein>
    <recommendedName>
        <fullName evidence="7">Flagellar L-ring protein</fullName>
    </recommendedName>
    <alternativeName>
        <fullName evidence="7">Basal body L-ring protein</fullName>
    </alternativeName>
</protein>
<dbReference type="PRINTS" id="PR01008">
    <property type="entry name" value="FLGLRINGFLGH"/>
</dbReference>
<gene>
    <name evidence="7" type="primary">flgH</name>
    <name evidence="9" type="ORF">EDD55_104105</name>
</gene>
<feature type="signal peptide" evidence="8">
    <location>
        <begin position="1"/>
        <end position="30"/>
    </location>
</feature>
<keyword evidence="7" id="KW-0449">Lipoprotein</keyword>
<comment type="function">
    <text evidence="1 7">Assembles around the rod to form the L-ring and probably protects the motor/basal body from shearing forces during rotation.</text>
</comment>
<feature type="chain" id="PRO_5020641497" description="Flagellar L-ring protein" evidence="8">
    <location>
        <begin position="31"/>
        <end position="260"/>
    </location>
</feature>
<dbReference type="RefSeq" id="WP_132938754.1">
    <property type="nucleotide sequence ID" value="NZ_CP119676.1"/>
</dbReference>
<evidence type="ECO:0000256" key="3">
    <source>
        <dbReference type="ARBA" id="ARBA00022729"/>
    </source>
</evidence>
<comment type="subunit">
    <text evidence="7">The basal body constitutes a major portion of the flagellar organelle and consists of four rings (L,P,S, and M) mounted on a central rod.</text>
</comment>
<dbReference type="PROSITE" id="PS51257">
    <property type="entry name" value="PROKAR_LIPOPROTEIN"/>
    <property type="match status" value="1"/>
</dbReference>
<keyword evidence="9" id="KW-0966">Cell projection</keyword>
<keyword evidence="9" id="KW-0969">Cilium</keyword>
<keyword evidence="5 7" id="KW-0975">Bacterial flagellum</keyword>
<dbReference type="EMBL" id="SLZW01000004">
    <property type="protein sequence ID" value="TCS63014.1"/>
    <property type="molecule type" value="Genomic_DNA"/>
</dbReference>
<proteinExistence type="inferred from homology"/>
<dbReference type="Proteomes" id="UP000295304">
    <property type="component" value="Unassembled WGS sequence"/>
</dbReference>
<evidence type="ECO:0000256" key="1">
    <source>
        <dbReference type="ARBA" id="ARBA00002591"/>
    </source>
</evidence>
<evidence type="ECO:0000256" key="4">
    <source>
        <dbReference type="ARBA" id="ARBA00023136"/>
    </source>
</evidence>
<dbReference type="Pfam" id="PF02107">
    <property type="entry name" value="FlgH"/>
    <property type="match status" value="1"/>
</dbReference>
<keyword evidence="6 7" id="KW-0998">Cell outer membrane</keyword>
<evidence type="ECO:0000256" key="8">
    <source>
        <dbReference type="SAM" id="SignalP"/>
    </source>
</evidence>
<comment type="similarity">
    <text evidence="2 7">Belongs to the FlgH family.</text>
</comment>
<keyword evidence="10" id="KW-1185">Reference proteome</keyword>
<dbReference type="GO" id="GO:0009279">
    <property type="term" value="C:cell outer membrane"/>
    <property type="evidence" value="ECO:0007669"/>
    <property type="project" value="UniProtKB-SubCell"/>
</dbReference>
<organism evidence="9 10">
    <name type="scientific">Varunaivibrio sulfuroxidans</name>
    <dbReference type="NCBI Taxonomy" id="1773489"/>
    <lineage>
        <taxon>Bacteria</taxon>
        <taxon>Pseudomonadati</taxon>
        <taxon>Pseudomonadota</taxon>
        <taxon>Alphaproteobacteria</taxon>
        <taxon>Rhodospirillales</taxon>
        <taxon>Magnetovibrionaceae</taxon>
        <taxon>Varunaivibrio</taxon>
    </lineage>
</organism>
<dbReference type="InterPro" id="IPR000527">
    <property type="entry name" value="Flag_Lring"/>
</dbReference>
<dbReference type="NCBIfam" id="NF001305">
    <property type="entry name" value="PRK00249.1-5"/>
    <property type="match status" value="1"/>
</dbReference>
<dbReference type="GO" id="GO:0009427">
    <property type="term" value="C:bacterial-type flagellum basal body, distal rod, L ring"/>
    <property type="evidence" value="ECO:0007669"/>
    <property type="project" value="InterPro"/>
</dbReference>